<dbReference type="AlphaFoldDB" id="A0A1H7L069"/>
<feature type="domain" description="HTH cro/C1-type" evidence="2">
    <location>
        <begin position="11"/>
        <end position="65"/>
    </location>
</feature>
<dbReference type="RefSeq" id="WP_143080917.1">
    <property type="nucleotide sequence ID" value="NZ_FOBB01000001.1"/>
</dbReference>
<evidence type="ECO:0000256" key="1">
    <source>
        <dbReference type="SAM" id="Coils"/>
    </source>
</evidence>
<organism evidence="3 4">
    <name type="scientific">Chitinophaga rupis</name>
    <dbReference type="NCBI Taxonomy" id="573321"/>
    <lineage>
        <taxon>Bacteria</taxon>
        <taxon>Pseudomonadati</taxon>
        <taxon>Bacteroidota</taxon>
        <taxon>Chitinophagia</taxon>
        <taxon>Chitinophagales</taxon>
        <taxon>Chitinophagaceae</taxon>
        <taxon>Chitinophaga</taxon>
    </lineage>
</organism>
<proteinExistence type="predicted"/>
<name>A0A1H7L069_9BACT</name>
<dbReference type="Proteomes" id="UP000198984">
    <property type="component" value="Unassembled WGS sequence"/>
</dbReference>
<dbReference type="InterPro" id="IPR001387">
    <property type="entry name" value="Cro/C1-type_HTH"/>
</dbReference>
<dbReference type="GO" id="GO:0003677">
    <property type="term" value="F:DNA binding"/>
    <property type="evidence" value="ECO:0007669"/>
    <property type="project" value="InterPro"/>
</dbReference>
<keyword evidence="4" id="KW-1185">Reference proteome</keyword>
<dbReference type="OrthoDB" id="660795at2"/>
<dbReference type="EMBL" id="FOBB01000001">
    <property type="protein sequence ID" value="SEK91647.1"/>
    <property type="molecule type" value="Genomic_DNA"/>
</dbReference>
<accession>A0A1H7L069</accession>
<evidence type="ECO:0000259" key="2">
    <source>
        <dbReference type="SMART" id="SM00530"/>
    </source>
</evidence>
<dbReference type="SMART" id="SM00530">
    <property type="entry name" value="HTH_XRE"/>
    <property type="match status" value="2"/>
</dbReference>
<dbReference type="SUPFAM" id="SSF47413">
    <property type="entry name" value="lambda repressor-like DNA-binding domains"/>
    <property type="match status" value="1"/>
</dbReference>
<reference evidence="3 4" key="1">
    <citation type="submission" date="2016-10" db="EMBL/GenBank/DDBJ databases">
        <authorList>
            <person name="de Groot N.N."/>
        </authorList>
    </citation>
    <scope>NUCLEOTIDE SEQUENCE [LARGE SCALE GENOMIC DNA]</scope>
    <source>
        <strain evidence="3 4">DSM 21039</strain>
    </source>
</reference>
<protein>
    <submittedName>
        <fullName evidence="3">Helix-turn-helix domain-containing protein</fullName>
    </submittedName>
</protein>
<dbReference type="Gene3D" id="1.10.260.40">
    <property type="entry name" value="lambda repressor-like DNA-binding domains"/>
    <property type="match status" value="2"/>
</dbReference>
<sequence>MQLGLIHMGQRLKQILKQRKIKIVDFARMAGFTNQIAHYHLRKSDMKRSTLERFCTLIGISSDEFYNWNNKVVPKAGKGQVPTIAHHGQRFTELIEEKGLNKSKLARRLDMSRRTMYNLFDKAVFDPLELETITKALEITETAFLHPNAVEDNRIADSEEMLALREKYYKLLEEYNQLLKQHNALKETMDTFKKDIVQLRKQVRSKKV</sequence>
<feature type="coiled-coil region" evidence="1">
    <location>
        <begin position="161"/>
        <end position="202"/>
    </location>
</feature>
<dbReference type="CDD" id="cd00093">
    <property type="entry name" value="HTH_XRE"/>
    <property type="match status" value="2"/>
</dbReference>
<feature type="domain" description="HTH cro/C1-type" evidence="2">
    <location>
        <begin position="90"/>
        <end position="144"/>
    </location>
</feature>
<gene>
    <name evidence="3" type="ORF">SAMN04488505_1011131</name>
</gene>
<dbReference type="Pfam" id="PF13443">
    <property type="entry name" value="HTH_26"/>
    <property type="match status" value="1"/>
</dbReference>
<dbReference type="InterPro" id="IPR010982">
    <property type="entry name" value="Lambda_DNA-bd_dom_sf"/>
</dbReference>
<keyword evidence="1" id="KW-0175">Coiled coil</keyword>
<evidence type="ECO:0000313" key="3">
    <source>
        <dbReference type="EMBL" id="SEK91647.1"/>
    </source>
</evidence>
<dbReference type="STRING" id="573321.SAMN04488505_1011131"/>
<evidence type="ECO:0000313" key="4">
    <source>
        <dbReference type="Proteomes" id="UP000198984"/>
    </source>
</evidence>